<organism evidence="3">
    <name type="scientific">Oryza glumipatula</name>
    <dbReference type="NCBI Taxonomy" id="40148"/>
    <lineage>
        <taxon>Eukaryota</taxon>
        <taxon>Viridiplantae</taxon>
        <taxon>Streptophyta</taxon>
        <taxon>Embryophyta</taxon>
        <taxon>Tracheophyta</taxon>
        <taxon>Spermatophyta</taxon>
        <taxon>Magnoliopsida</taxon>
        <taxon>Liliopsida</taxon>
        <taxon>Poales</taxon>
        <taxon>Poaceae</taxon>
        <taxon>BOP clade</taxon>
        <taxon>Oryzoideae</taxon>
        <taxon>Oryzeae</taxon>
        <taxon>Oryzinae</taxon>
        <taxon>Oryza</taxon>
    </lineage>
</organism>
<evidence type="ECO:0000313" key="3">
    <source>
        <dbReference type="EnsemblPlants" id="OGLUM03G10940.1"/>
    </source>
</evidence>
<dbReference type="Proteomes" id="UP000026961">
    <property type="component" value="Chromosome 3"/>
</dbReference>
<evidence type="ECO:0000256" key="1">
    <source>
        <dbReference type="SAM" id="MobiDB-lite"/>
    </source>
</evidence>
<feature type="compositionally biased region" description="Polar residues" evidence="1">
    <location>
        <begin position="1"/>
        <end position="15"/>
    </location>
</feature>
<proteinExistence type="predicted"/>
<feature type="compositionally biased region" description="Basic and acidic residues" evidence="1">
    <location>
        <begin position="635"/>
        <end position="649"/>
    </location>
</feature>
<feature type="compositionally biased region" description="Polar residues" evidence="1">
    <location>
        <begin position="660"/>
        <end position="676"/>
    </location>
</feature>
<dbReference type="STRING" id="40148.A0A0D9Z4U9"/>
<dbReference type="InterPro" id="IPR004330">
    <property type="entry name" value="FAR1_DNA_bnd_dom"/>
</dbReference>
<feature type="region of interest" description="Disordered" evidence="1">
    <location>
        <begin position="610"/>
        <end position="676"/>
    </location>
</feature>
<accession>A0A0D9Z4U9</accession>
<dbReference type="HOGENOM" id="CLU_027113_0_0_1"/>
<feature type="region of interest" description="Disordered" evidence="1">
    <location>
        <begin position="1"/>
        <end position="25"/>
    </location>
</feature>
<feature type="domain" description="FAR1" evidence="2">
    <location>
        <begin position="207"/>
        <end position="300"/>
    </location>
</feature>
<name>A0A0D9Z4U9_9ORYZ</name>
<evidence type="ECO:0000313" key="4">
    <source>
        <dbReference type="Proteomes" id="UP000026961"/>
    </source>
</evidence>
<evidence type="ECO:0000259" key="2">
    <source>
        <dbReference type="Pfam" id="PF03101"/>
    </source>
</evidence>
<sequence>MEGVVTSSVGEPNQDNEPRDSSIELPRVITDMETSAMHDPEAQKLIGHEADTELTPYEGMEFESEDAARDFYSKYARHAGFRIRISRYTRSRRDNSIISRRIVCSKEGFHETRDCENLHVDQKQQARVGTRVGCKAMLMIKKFGPDKWVVTKFIKIHNHGPVPPRKPHAGEHHDCDLMENPHSIEVDPIDEPVEGMEFESEEAAKLFYINYARVNGFRARISRYCRSRRDNSIISRQIVCSKEGFREVRARKDITDGGKTTKRPRMITRVGCKAMIVVKRMNSGKWMVSKFEKEHNHSLLSSRAVPITSNDASREVIDFAATSNDPNEVKAEGCSTGIQCNSTDSLTVLYNHLCQEAIKFAKEGSVTEEIYHVAMNALKEAAEKVFEVKRSHPTMSQSKHEVMQMETMSASQCSNDDKQKTMTPQLKFLQEPSPSLVLIPTNLLTHSSSNCADNIPLSCDLTINESNWRFCSRFPYLITIYQWILIDCYLPLECSPDIFPFSWNADGQYRLLAAPIEAVPISYRPAEPIQQPHGSFPNSGPLPGFLPKLYKRGKGPNSLVHATALACGARVVPPEEAASLIKAIESKIRSGGATIAKLPSSSLTPLIPEVASMSSSSEDDEENDHSEPLMASVEHNCHDQSSEEMKLEADPPSELETEAENCSAQPENENNGPTHC</sequence>
<dbReference type="eggNOG" id="ENOG502RX8G">
    <property type="taxonomic scope" value="Eukaryota"/>
</dbReference>
<dbReference type="PANTHER" id="PTHR46328">
    <property type="entry name" value="FAR-RED IMPAIRED RESPONSIVE (FAR1) FAMILY PROTEIN-RELATED"/>
    <property type="match status" value="1"/>
</dbReference>
<dbReference type="Pfam" id="PF03101">
    <property type="entry name" value="FAR1"/>
    <property type="match status" value="2"/>
</dbReference>
<protein>
    <recommendedName>
        <fullName evidence="2">FAR1 domain-containing protein</fullName>
    </recommendedName>
</protein>
<dbReference type="AlphaFoldDB" id="A0A0D9Z4U9"/>
<reference evidence="3" key="1">
    <citation type="submission" date="2015-04" db="UniProtKB">
        <authorList>
            <consortium name="EnsemblPlants"/>
        </authorList>
    </citation>
    <scope>IDENTIFICATION</scope>
</reference>
<dbReference type="Gramene" id="OGLUM03G10940.1">
    <property type="protein sequence ID" value="OGLUM03G10940.1"/>
    <property type="gene ID" value="OGLUM03G10940"/>
</dbReference>
<dbReference type="EnsemblPlants" id="OGLUM03G10940.1">
    <property type="protein sequence ID" value="OGLUM03G10940.1"/>
    <property type="gene ID" value="OGLUM03G10940"/>
</dbReference>
<reference evidence="3" key="2">
    <citation type="submission" date="2018-05" db="EMBL/GenBank/DDBJ databases">
        <title>OgluRS3 (Oryza glumaepatula Reference Sequence Version 3).</title>
        <authorList>
            <person name="Zhang J."/>
            <person name="Kudrna D."/>
            <person name="Lee S."/>
            <person name="Talag J."/>
            <person name="Welchert J."/>
            <person name="Wing R.A."/>
        </authorList>
    </citation>
    <scope>NUCLEOTIDE SEQUENCE [LARGE SCALE GENOMIC DNA]</scope>
</reference>
<feature type="domain" description="FAR1" evidence="2">
    <location>
        <begin position="70"/>
        <end position="159"/>
    </location>
</feature>
<dbReference type="PANTHER" id="PTHR46328:SF42">
    <property type="entry name" value="PROTEIN FAR1-RELATED SEQUENCE 5-LIKE ISOFORM X1"/>
    <property type="match status" value="1"/>
</dbReference>
<keyword evidence="4" id="KW-1185">Reference proteome</keyword>